<evidence type="ECO:0000313" key="10">
    <source>
        <dbReference type="EMBL" id="NYG35906.1"/>
    </source>
</evidence>
<dbReference type="HAMAP" id="MF_01925">
    <property type="entry name" value="P5C_reductase"/>
    <property type="match status" value="1"/>
</dbReference>
<dbReference type="SUPFAM" id="SSF51735">
    <property type="entry name" value="NAD(P)-binding Rossmann-fold domains"/>
    <property type="match status" value="1"/>
</dbReference>
<evidence type="ECO:0000313" key="11">
    <source>
        <dbReference type="Proteomes" id="UP000592181"/>
    </source>
</evidence>
<dbReference type="Gene3D" id="1.10.3730.10">
    <property type="entry name" value="ProC C-terminal domain-like"/>
    <property type="match status" value="1"/>
</dbReference>
<evidence type="ECO:0000256" key="5">
    <source>
        <dbReference type="HAMAP-Rule" id="MF_01925"/>
    </source>
</evidence>
<dbReference type="InterPro" id="IPR000304">
    <property type="entry name" value="Pyrroline-COOH_reductase"/>
</dbReference>
<dbReference type="Pfam" id="PF14748">
    <property type="entry name" value="P5CR_dimer"/>
    <property type="match status" value="1"/>
</dbReference>
<dbReference type="EC" id="1.5.1.2" evidence="5 6"/>
<keyword evidence="11" id="KW-1185">Reference proteome</keyword>
<dbReference type="InterPro" id="IPR029036">
    <property type="entry name" value="P5CR_dimer"/>
</dbReference>
<dbReference type="Gene3D" id="3.40.50.720">
    <property type="entry name" value="NAD(P)-binding Rossmann-like Domain"/>
    <property type="match status" value="1"/>
</dbReference>
<feature type="domain" description="Pyrroline-5-carboxylate reductase catalytic N-terminal" evidence="8">
    <location>
        <begin position="4"/>
        <end position="90"/>
    </location>
</feature>
<dbReference type="PANTHER" id="PTHR11645">
    <property type="entry name" value="PYRROLINE-5-CARBOXYLATE REDUCTASE"/>
    <property type="match status" value="1"/>
</dbReference>
<accession>A0A852WYJ8</accession>
<dbReference type="NCBIfam" id="TIGR00112">
    <property type="entry name" value="proC"/>
    <property type="match status" value="1"/>
</dbReference>
<keyword evidence="5 7" id="KW-0641">Proline biosynthesis</keyword>
<dbReference type="GO" id="GO:0005737">
    <property type="term" value="C:cytoplasm"/>
    <property type="evidence" value="ECO:0007669"/>
    <property type="project" value="UniProtKB-SubCell"/>
</dbReference>
<dbReference type="FunFam" id="1.10.3730.10:FF:000001">
    <property type="entry name" value="Pyrroline-5-carboxylate reductase"/>
    <property type="match status" value="1"/>
</dbReference>
<keyword evidence="5" id="KW-0963">Cytoplasm</keyword>
<reference evidence="10 11" key="1">
    <citation type="submission" date="2020-07" db="EMBL/GenBank/DDBJ databases">
        <title>Sequencing the genomes of 1000 actinobacteria strains.</title>
        <authorList>
            <person name="Klenk H.-P."/>
        </authorList>
    </citation>
    <scope>NUCLEOTIDE SEQUENCE [LARGE SCALE GENOMIC DNA]</scope>
    <source>
        <strain evidence="10 11">DSM 24723</strain>
    </source>
</reference>
<comment type="pathway">
    <text evidence="5 7">Amino-acid biosynthesis; L-proline biosynthesis; L-proline from L-glutamate 5-semialdehyde: step 1/1.</text>
</comment>
<evidence type="ECO:0000256" key="4">
    <source>
        <dbReference type="ARBA" id="ARBA00058118"/>
    </source>
</evidence>
<dbReference type="EMBL" id="JACBZX010000001">
    <property type="protein sequence ID" value="NYG35906.1"/>
    <property type="molecule type" value="Genomic_DNA"/>
</dbReference>
<dbReference type="AlphaFoldDB" id="A0A852WYJ8"/>
<evidence type="ECO:0000256" key="7">
    <source>
        <dbReference type="RuleBase" id="RU003903"/>
    </source>
</evidence>
<evidence type="ECO:0000256" key="6">
    <source>
        <dbReference type="NCBIfam" id="TIGR00112"/>
    </source>
</evidence>
<organism evidence="10 11">
    <name type="scientific">Janibacter alkaliphilus</name>
    <dbReference type="NCBI Taxonomy" id="1069963"/>
    <lineage>
        <taxon>Bacteria</taxon>
        <taxon>Bacillati</taxon>
        <taxon>Actinomycetota</taxon>
        <taxon>Actinomycetes</taxon>
        <taxon>Micrococcales</taxon>
        <taxon>Intrasporangiaceae</taxon>
        <taxon>Janibacter</taxon>
    </lineage>
</organism>
<dbReference type="PROSITE" id="PS00521">
    <property type="entry name" value="P5CR"/>
    <property type="match status" value="1"/>
</dbReference>
<dbReference type="InterPro" id="IPR008927">
    <property type="entry name" value="6-PGluconate_DH-like_C_sf"/>
</dbReference>
<comment type="similarity">
    <text evidence="1 5 7">Belongs to the pyrroline-5-carboxylate reductase family.</text>
</comment>
<keyword evidence="2 5" id="KW-0521">NADP</keyword>
<dbReference type="RefSeq" id="WP_179461494.1">
    <property type="nucleotide sequence ID" value="NZ_JACBZX010000001.1"/>
</dbReference>
<protein>
    <recommendedName>
        <fullName evidence="5 6">Pyrroline-5-carboxylate reductase</fullName>
        <shortName evidence="5">P5C reductase</shortName>
        <shortName evidence="5">P5CR</shortName>
        <ecNumber evidence="5 6">1.5.1.2</ecNumber>
    </recommendedName>
    <alternativeName>
        <fullName evidence="5">PCA reductase</fullName>
    </alternativeName>
</protein>
<evidence type="ECO:0000259" key="9">
    <source>
        <dbReference type="Pfam" id="PF14748"/>
    </source>
</evidence>
<dbReference type="PIRSF" id="PIRSF000193">
    <property type="entry name" value="Pyrrol-5-carb_rd"/>
    <property type="match status" value="1"/>
</dbReference>
<comment type="caution">
    <text evidence="10">The sequence shown here is derived from an EMBL/GenBank/DDBJ whole genome shotgun (WGS) entry which is preliminary data.</text>
</comment>
<sequence length="263" mass="26690">MTTAIYGVGSMGGAILDGLVARGHEVLAVVRRAEQAAELDARPHVRAVEAAEAAAEADVHVVTVKPYGVADLLASLSPHLRPGSVVVSAALGITLDDLRAGLPEQVAAVRAMPSTPARVGEGMTVLSPDDRVTDERLATVRDLLAATGRTMVLPEAQQPAATALSGSAPAYLFLVVEAMVDAGVAEGLPRATARELAVQAVVGAGALLRETGAEPGELRAQVTSPGGSTAAALAALERHGLRHTMAEAVRACTDRASGGTGRP</sequence>
<comment type="catalytic activity">
    <reaction evidence="5 7">
        <text>L-proline + NADP(+) = (S)-1-pyrroline-5-carboxylate + NADPH + 2 H(+)</text>
        <dbReference type="Rhea" id="RHEA:14109"/>
        <dbReference type="ChEBI" id="CHEBI:15378"/>
        <dbReference type="ChEBI" id="CHEBI:17388"/>
        <dbReference type="ChEBI" id="CHEBI:57783"/>
        <dbReference type="ChEBI" id="CHEBI:58349"/>
        <dbReference type="ChEBI" id="CHEBI:60039"/>
        <dbReference type="EC" id="1.5.1.2"/>
    </reaction>
</comment>
<comment type="function">
    <text evidence="4 5">Catalyzes the reduction of 1-pyrroline-5-carboxylate (PCA) to L-proline.</text>
</comment>
<evidence type="ECO:0000256" key="3">
    <source>
        <dbReference type="ARBA" id="ARBA00023002"/>
    </source>
</evidence>
<gene>
    <name evidence="5" type="primary">proC</name>
    <name evidence="10" type="ORF">BJY28_000375</name>
</gene>
<name>A0A852WYJ8_9MICO</name>
<dbReference type="SUPFAM" id="SSF48179">
    <property type="entry name" value="6-phosphogluconate dehydrogenase C-terminal domain-like"/>
    <property type="match status" value="1"/>
</dbReference>
<proteinExistence type="inferred from homology"/>
<dbReference type="Proteomes" id="UP000592181">
    <property type="component" value="Unassembled WGS sequence"/>
</dbReference>
<evidence type="ECO:0000259" key="8">
    <source>
        <dbReference type="Pfam" id="PF03807"/>
    </source>
</evidence>
<comment type="catalytic activity">
    <reaction evidence="5">
        <text>L-proline + NAD(+) = (S)-1-pyrroline-5-carboxylate + NADH + 2 H(+)</text>
        <dbReference type="Rhea" id="RHEA:14105"/>
        <dbReference type="ChEBI" id="CHEBI:15378"/>
        <dbReference type="ChEBI" id="CHEBI:17388"/>
        <dbReference type="ChEBI" id="CHEBI:57540"/>
        <dbReference type="ChEBI" id="CHEBI:57945"/>
        <dbReference type="ChEBI" id="CHEBI:60039"/>
        <dbReference type="EC" id="1.5.1.2"/>
    </reaction>
</comment>
<evidence type="ECO:0000256" key="1">
    <source>
        <dbReference type="ARBA" id="ARBA00005525"/>
    </source>
</evidence>
<dbReference type="GO" id="GO:0004735">
    <property type="term" value="F:pyrroline-5-carboxylate reductase activity"/>
    <property type="evidence" value="ECO:0007669"/>
    <property type="project" value="UniProtKB-UniRule"/>
</dbReference>
<dbReference type="UniPathway" id="UPA00098">
    <property type="reaction ID" value="UER00361"/>
</dbReference>
<dbReference type="GO" id="GO:0055129">
    <property type="term" value="P:L-proline biosynthetic process"/>
    <property type="evidence" value="ECO:0007669"/>
    <property type="project" value="UniProtKB-UniRule"/>
</dbReference>
<keyword evidence="5 7" id="KW-0028">Amino-acid biosynthesis</keyword>
<feature type="domain" description="Pyrroline-5-carboxylate reductase dimerisation" evidence="9">
    <location>
        <begin position="155"/>
        <end position="257"/>
    </location>
</feature>
<dbReference type="InterPro" id="IPR028939">
    <property type="entry name" value="P5C_Rdtase_cat_N"/>
</dbReference>
<keyword evidence="3 5" id="KW-0560">Oxidoreductase</keyword>
<dbReference type="InterPro" id="IPR036291">
    <property type="entry name" value="NAD(P)-bd_dom_sf"/>
</dbReference>
<dbReference type="Pfam" id="PF03807">
    <property type="entry name" value="F420_oxidored"/>
    <property type="match status" value="1"/>
</dbReference>
<evidence type="ECO:0000256" key="2">
    <source>
        <dbReference type="ARBA" id="ARBA00022857"/>
    </source>
</evidence>
<dbReference type="InterPro" id="IPR053790">
    <property type="entry name" value="P5CR-like_CS"/>
</dbReference>
<dbReference type="PANTHER" id="PTHR11645:SF0">
    <property type="entry name" value="PYRROLINE-5-CARBOXYLATE REDUCTASE 3"/>
    <property type="match status" value="1"/>
</dbReference>
<comment type="subcellular location">
    <subcellularLocation>
        <location evidence="5">Cytoplasm</location>
    </subcellularLocation>
</comment>